<protein>
    <recommendedName>
        <fullName evidence="3">Regulatory protein RecX</fullName>
    </recommendedName>
</protein>
<feature type="domain" description="RecX first three-helical" evidence="6">
    <location>
        <begin position="71"/>
        <end position="110"/>
    </location>
</feature>
<evidence type="ECO:0000256" key="1">
    <source>
        <dbReference type="ARBA" id="ARBA00004496"/>
    </source>
</evidence>
<dbReference type="Pfam" id="PF21981">
    <property type="entry name" value="RecX_HTH3"/>
    <property type="match status" value="1"/>
</dbReference>
<dbReference type="PANTHER" id="PTHR33602">
    <property type="entry name" value="REGULATORY PROTEIN RECX FAMILY PROTEIN"/>
    <property type="match status" value="1"/>
</dbReference>
<evidence type="ECO:0000259" key="5">
    <source>
        <dbReference type="Pfam" id="PF21981"/>
    </source>
</evidence>
<dbReference type="GO" id="GO:0006282">
    <property type="term" value="P:regulation of DNA repair"/>
    <property type="evidence" value="ECO:0007669"/>
    <property type="project" value="InterPro"/>
</dbReference>
<feature type="domain" description="RecX third three-helical" evidence="5">
    <location>
        <begin position="162"/>
        <end position="206"/>
    </location>
</feature>
<dbReference type="Gene3D" id="1.10.10.10">
    <property type="entry name" value="Winged helix-like DNA-binding domain superfamily/Winged helix DNA-binding domain"/>
    <property type="match status" value="3"/>
</dbReference>
<gene>
    <name evidence="7" type="ORF">S06H3_14369</name>
</gene>
<dbReference type="InterPro" id="IPR053926">
    <property type="entry name" value="RecX_HTH_1st"/>
</dbReference>
<sequence length="218" mass="25004">MSLKGVGKLMNKITAIRFTKARGKRVNVFLDGRFAFSLEAEVAIKEGLQVGQELSTSHIEALARSDHFHRCLNAAARYLSYRPRSESELKQRLYQRGFDGDCVEAVLAKLKEQGLVDDTAFAQFWKDNRESFSPRSQWLTKLELRRKGVAQDVIDQVADVIDDDDSAYRAALNKARSLLTSDYQSFRHRLGEYLKRRGFSYGVINHTVQRVWQKQGSR</sequence>
<dbReference type="InterPro" id="IPR053925">
    <property type="entry name" value="RecX_HTH_3rd"/>
</dbReference>
<dbReference type="InterPro" id="IPR036388">
    <property type="entry name" value="WH-like_DNA-bd_sf"/>
</dbReference>
<evidence type="ECO:0000256" key="3">
    <source>
        <dbReference type="ARBA" id="ARBA00018111"/>
    </source>
</evidence>
<evidence type="ECO:0000256" key="2">
    <source>
        <dbReference type="ARBA" id="ARBA00009695"/>
    </source>
</evidence>
<comment type="similarity">
    <text evidence="2">Belongs to the RecX family.</text>
</comment>
<dbReference type="AlphaFoldDB" id="X1LG20"/>
<keyword evidence="4" id="KW-0963">Cytoplasm</keyword>
<proteinExistence type="inferred from homology"/>
<name>X1LG20_9ZZZZ</name>
<organism evidence="7">
    <name type="scientific">marine sediment metagenome</name>
    <dbReference type="NCBI Taxonomy" id="412755"/>
    <lineage>
        <taxon>unclassified sequences</taxon>
        <taxon>metagenomes</taxon>
        <taxon>ecological metagenomes</taxon>
    </lineage>
</organism>
<comment type="caution">
    <text evidence="7">The sequence shown here is derived from an EMBL/GenBank/DDBJ whole genome shotgun (WGS) entry which is preliminary data.</text>
</comment>
<evidence type="ECO:0000313" key="7">
    <source>
        <dbReference type="EMBL" id="GAI18267.1"/>
    </source>
</evidence>
<comment type="subcellular location">
    <subcellularLocation>
        <location evidence="1">Cytoplasm</location>
    </subcellularLocation>
</comment>
<dbReference type="HAMAP" id="MF_01114">
    <property type="entry name" value="RecX"/>
    <property type="match status" value="1"/>
</dbReference>
<dbReference type="GO" id="GO:0005737">
    <property type="term" value="C:cytoplasm"/>
    <property type="evidence" value="ECO:0007669"/>
    <property type="project" value="UniProtKB-SubCell"/>
</dbReference>
<dbReference type="Pfam" id="PF21982">
    <property type="entry name" value="RecX_HTH1"/>
    <property type="match status" value="1"/>
</dbReference>
<dbReference type="InterPro" id="IPR003783">
    <property type="entry name" value="Regulatory_RecX"/>
</dbReference>
<evidence type="ECO:0000256" key="4">
    <source>
        <dbReference type="ARBA" id="ARBA00022490"/>
    </source>
</evidence>
<accession>X1LG20</accession>
<dbReference type="PANTHER" id="PTHR33602:SF1">
    <property type="entry name" value="REGULATORY PROTEIN RECX FAMILY PROTEIN"/>
    <property type="match status" value="1"/>
</dbReference>
<evidence type="ECO:0000259" key="6">
    <source>
        <dbReference type="Pfam" id="PF21982"/>
    </source>
</evidence>
<reference evidence="7" key="1">
    <citation type="journal article" date="2014" name="Front. Microbiol.">
        <title>High frequency of phylogenetically diverse reductive dehalogenase-homologous genes in deep subseafloor sedimentary metagenomes.</title>
        <authorList>
            <person name="Kawai M."/>
            <person name="Futagami T."/>
            <person name="Toyoda A."/>
            <person name="Takaki Y."/>
            <person name="Nishi S."/>
            <person name="Hori S."/>
            <person name="Arai W."/>
            <person name="Tsubouchi T."/>
            <person name="Morono Y."/>
            <person name="Uchiyama I."/>
            <person name="Ito T."/>
            <person name="Fujiyama A."/>
            <person name="Inagaki F."/>
            <person name="Takami H."/>
        </authorList>
    </citation>
    <scope>NUCLEOTIDE SEQUENCE</scope>
    <source>
        <strain evidence="7">Expedition CK06-06</strain>
    </source>
</reference>
<dbReference type="EMBL" id="BARV01007024">
    <property type="protein sequence ID" value="GAI18267.1"/>
    <property type="molecule type" value="Genomic_DNA"/>
</dbReference>